<feature type="coiled-coil region" evidence="1">
    <location>
        <begin position="315"/>
        <end position="343"/>
    </location>
</feature>
<evidence type="ECO:0008006" key="6">
    <source>
        <dbReference type="Google" id="ProtNLM"/>
    </source>
</evidence>
<sequence length="489" mass="56957">MSTLANIIQTSNEHRTSDSSFSGRYNVRKEEDKNINMSQQGNNSQLEQDENENLSEDTENNQEEEEDEQEIKKNSKKKFNLNNLFTNIKFLKKTKPAKTESEYYEGLEQSPDQIQEPEATSFHNQLQEQEPLQNLDSKSIQEPKELYFQTKIRNTGYWGKVKIRKGTWFVIIGLVLMSIGITVVSVFWRFWYGPAVNIPCRTAGITFLSLGFFSFIFGLISNYMMVQDPLSKHFIGSPPRLASWILLASIFGLIIASDLMTIYYTYWHNRFVNNPMIALSIILFFFSPIAFVWSILRNFSEMKKMRLKFDPEYARKFEEKKSKKIEKKNKEIVQEEREEYLDETIDDVINNEEDFQLHDETSSLKKAHENTAKTFSAAVESSDDEEDQLPKQLTRASLESKMTTSMSFKMLSVTDDQDWLKLQRKQAKNDNLNRMARNNFAKNEEVLSSNQRSFFSSEKVTKEIENQGSNLNKKTDLVSQESNDESKDD</sequence>
<keyword evidence="5" id="KW-1185">Reference proteome</keyword>
<proteinExistence type="predicted"/>
<feature type="compositionally biased region" description="Polar residues" evidence="2">
    <location>
        <begin position="35"/>
        <end position="46"/>
    </location>
</feature>
<evidence type="ECO:0000313" key="4">
    <source>
        <dbReference type="EMBL" id="RNA02882.1"/>
    </source>
</evidence>
<feature type="compositionally biased region" description="Acidic residues" evidence="2">
    <location>
        <begin position="47"/>
        <end position="69"/>
    </location>
</feature>
<protein>
    <recommendedName>
        <fullName evidence="6">Transmembrane protein</fullName>
    </recommendedName>
</protein>
<accession>A0A3M7PUN6</accession>
<evidence type="ECO:0000256" key="1">
    <source>
        <dbReference type="SAM" id="Coils"/>
    </source>
</evidence>
<comment type="caution">
    <text evidence="4">The sequence shown here is derived from an EMBL/GenBank/DDBJ whole genome shotgun (WGS) entry which is preliminary data.</text>
</comment>
<keyword evidence="3" id="KW-1133">Transmembrane helix</keyword>
<feature type="transmembrane region" description="Helical" evidence="3">
    <location>
        <begin position="241"/>
        <end position="264"/>
    </location>
</feature>
<gene>
    <name evidence="4" type="ORF">BpHYR1_042857</name>
</gene>
<name>A0A3M7PUN6_BRAPC</name>
<evidence type="ECO:0000256" key="3">
    <source>
        <dbReference type="SAM" id="Phobius"/>
    </source>
</evidence>
<evidence type="ECO:0000256" key="2">
    <source>
        <dbReference type="SAM" id="MobiDB-lite"/>
    </source>
</evidence>
<organism evidence="4 5">
    <name type="scientific">Brachionus plicatilis</name>
    <name type="common">Marine rotifer</name>
    <name type="synonym">Brachionus muelleri</name>
    <dbReference type="NCBI Taxonomy" id="10195"/>
    <lineage>
        <taxon>Eukaryota</taxon>
        <taxon>Metazoa</taxon>
        <taxon>Spiralia</taxon>
        <taxon>Gnathifera</taxon>
        <taxon>Rotifera</taxon>
        <taxon>Eurotatoria</taxon>
        <taxon>Monogononta</taxon>
        <taxon>Pseudotrocha</taxon>
        <taxon>Ploima</taxon>
        <taxon>Brachionidae</taxon>
        <taxon>Brachionus</taxon>
    </lineage>
</organism>
<reference evidence="4 5" key="1">
    <citation type="journal article" date="2018" name="Sci. Rep.">
        <title>Genomic signatures of local adaptation to the degree of environmental predictability in rotifers.</title>
        <authorList>
            <person name="Franch-Gras L."/>
            <person name="Hahn C."/>
            <person name="Garcia-Roger E.M."/>
            <person name="Carmona M.J."/>
            <person name="Serra M."/>
            <person name="Gomez A."/>
        </authorList>
    </citation>
    <scope>NUCLEOTIDE SEQUENCE [LARGE SCALE GENOMIC DNA]</scope>
    <source>
        <strain evidence="4">HYR1</strain>
    </source>
</reference>
<feature type="transmembrane region" description="Helical" evidence="3">
    <location>
        <begin position="168"/>
        <end position="191"/>
    </location>
</feature>
<keyword evidence="3" id="KW-0812">Transmembrane</keyword>
<keyword evidence="1" id="KW-0175">Coiled coil</keyword>
<feature type="compositionally biased region" description="Polar residues" evidence="2">
    <location>
        <begin position="1"/>
        <end position="11"/>
    </location>
</feature>
<dbReference type="EMBL" id="REGN01008723">
    <property type="protein sequence ID" value="RNA02882.1"/>
    <property type="molecule type" value="Genomic_DNA"/>
</dbReference>
<feature type="transmembrane region" description="Helical" evidence="3">
    <location>
        <begin position="276"/>
        <end position="296"/>
    </location>
</feature>
<feature type="region of interest" description="Disordered" evidence="2">
    <location>
        <begin position="464"/>
        <end position="489"/>
    </location>
</feature>
<feature type="compositionally biased region" description="Polar residues" evidence="2">
    <location>
        <begin position="466"/>
        <end position="481"/>
    </location>
</feature>
<dbReference type="OrthoDB" id="10517474at2759"/>
<feature type="transmembrane region" description="Helical" evidence="3">
    <location>
        <begin position="203"/>
        <end position="220"/>
    </location>
</feature>
<keyword evidence="3" id="KW-0472">Membrane</keyword>
<feature type="region of interest" description="Disordered" evidence="2">
    <location>
        <begin position="1"/>
        <end position="75"/>
    </location>
</feature>
<evidence type="ECO:0000313" key="5">
    <source>
        <dbReference type="Proteomes" id="UP000276133"/>
    </source>
</evidence>
<dbReference type="AlphaFoldDB" id="A0A3M7PUN6"/>
<dbReference type="Proteomes" id="UP000276133">
    <property type="component" value="Unassembled WGS sequence"/>
</dbReference>